<evidence type="ECO:0000256" key="1">
    <source>
        <dbReference type="SAM" id="MobiDB-lite"/>
    </source>
</evidence>
<feature type="region of interest" description="Disordered" evidence="1">
    <location>
        <begin position="53"/>
        <end position="72"/>
    </location>
</feature>
<dbReference type="STRING" id="1796616.A4V09_06985"/>
<dbReference type="AlphaFoldDB" id="A0A1C7IBB8"/>
<dbReference type="Proteomes" id="UP000092574">
    <property type="component" value="Chromosome"/>
</dbReference>
<dbReference type="GO" id="GO:0005524">
    <property type="term" value="F:ATP binding"/>
    <property type="evidence" value="ECO:0007669"/>
    <property type="project" value="InterPro"/>
</dbReference>
<dbReference type="KEGG" id="byl:A4V09_06985"/>
<organism evidence="3 4">
    <name type="scientific">Blautia pseudococcoides</name>
    <dbReference type="NCBI Taxonomy" id="1796616"/>
    <lineage>
        <taxon>Bacteria</taxon>
        <taxon>Bacillati</taxon>
        <taxon>Bacillota</taxon>
        <taxon>Clostridia</taxon>
        <taxon>Lachnospirales</taxon>
        <taxon>Lachnospiraceae</taxon>
        <taxon>Blautia</taxon>
    </lineage>
</organism>
<sequence>MTQIALPKITESGRKKCAAILGSIDGIGLVRLNNRDVVRSRLVKDIVKAFEKAEADKKPGQSGRPQHSRGNK</sequence>
<feature type="domain" description="PhoH-like protein" evidence="2">
    <location>
        <begin position="1"/>
        <end position="51"/>
    </location>
</feature>
<dbReference type="Pfam" id="PF02562">
    <property type="entry name" value="PhoH"/>
    <property type="match status" value="1"/>
</dbReference>
<reference evidence="3" key="1">
    <citation type="submission" date="2017-04" db="EMBL/GenBank/DDBJ databases">
        <title>Complete Genome Sequences of Twelve Strains of a Stable Defined Moderately Diverse Mouse Microbiota 2 (sDMDMm2).</title>
        <authorList>
            <person name="Uchimura Y."/>
            <person name="Wyss M."/>
            <person name="Brugiroux S."/>
            <person name="Limenitakis J.P."/>
            <person name="Stecher B."/>
            <person name="McCoy K.D."/>
            <person name="Macpherson A.J."/>
        </authorList>
    </citation>
    <scope>NUCLEOTIDE SEQUENCE</scope>
    <source>
        <strain evidence="3">YL58</strain>
    </source>
</reference>
<evidence type="ECO:0000313" key="3">
    <source>
        <dbReference type="EMBL" id="ANU75532.1"/>
    </source>
</evidence>
<proteinExistence type="predicted"/>
<dbReference type="InterPro" id="IPR003714">
    <property type="entry name" value="PhoH"/>
</dbReference>
<keyword evidence="4" id="KW-1185">Reference proteome</keyword>
<name>A0A1C7IBB8_9FIRM</name>
<protein>
    <recommendedName>
        <fullName evidence="2">PhoH-like protein domain-containing protein</fullName>
    </recommendedName>
</protein>
<evidence type="ECO:0000313" key="4">
    <source>
        <dbReference type="Proteomes" id="UP000092574"/>
    </source>
</evidence>
<evidence type="ECO:0000259" key="2">
    <source>
        <dbReference type="Pfam" id="PF02562"/>
    </source>
</evidence>
<dbReference type="EMBL" id="CP015405">
    <property type="protein sequence ID" value="ANU75532.1"/>
    <property type="molecule type" value="Genomic_DNA"/>
</dbReference>
<dbReference type="RefSeq" id="WP_065541726.1">
    <property type="nucleotide sequence ID" value="NZ_CP015405.2"/>
</dbReference>
<dbReference type="OrthoDB" id="9773137at2"/>
<gene>
    <name evidence="3" type="ORF">A4V09_06985</name>
</gene>
<accession>A0A1C7IBB8</accession>